<accession>A0A7W4YI35</accession>
<dbReference type="Proteomes" id="UP000545286">
    <property type="component" value="Unassembled WGS sequence"/>
</dbReference>
<reference evidence="1 2" key="1">
    <citation type="submission" date="2020-08" db="EMBL/GenBank/DDBJ databases">
        <title>Sequencing the genomes of 1000 actinobacteria strains.</title>
        <authorList>
            <person name="Klenk H.-P."/>
        </authorList>
    </citation>
    <scope>NUCLEOTIDE SEQUENCE [LARGE SCALE GENOMIC DNA]</scope>
    <source>
        <strain evidence="1 2">DSM 20419</strain>
    </source>
</reference>
<comment type="caution">
    <text evidence="1">The sequence shown here is derived from an EMBL/GenBank/DDBJ whole genome shotgun (WGS) entry which is preliminary data.</text>
</comment>
<name>A0A7W4YI35_9MICO</name>
<dbReference type="AlphaFoldDB" id="A0A7W4YI35"/>
<protein>
    <submittedName>
        <fullName evidence="1">Uncharacterized protein</fullName>
    </submittedName>
</protein>
<gene>
    <name evidence="1" type="ORF">FHX72_003799</name>
</gene>
<keyword evidence="2" id="KW-1185">Reference proteome</keyword>
<evidence type="ECO:0000313" key="2">
    <source>
        <dbReference type="Proteomes" id="UP000545286"/>
    </source>
</evidence>
<organism evidence="1 2">
    <name type="scientific">Pseudoclavibacter helvolus</name>
    <dbReference type="NCBI Taxonomy" id="255205"/>
    <lineage>
        <taxon>Bacteria</taxon>
        <taxon>Bacillati</taxon>
        <taxon>Actinomycetota</taxon>
        <taxon>Actinomycetes</taxon>
        <taxon>Micrococcales</taxon>
        <taxon>Microbacteriaceae</taxon>
        <taxon>Pseudoclavibacter</taxon>
    </lineage>
</organism>
<sequence length="117" mass="12956">MTKAEAIDQCGDALYFWYPFEWDGTGGWNARFKPGESEATPVMSEWRVVFDYVGGDEESSEVLIDDVAHDGRAATWCETNGDGTYDVGILDGPEMLGATLPELKQVMFDRSGEYLNG</sequence>
<proteinExistence type="predicted"/>
<dbReference type="EMBL" id="JACHWJ010000012">
    <property type="protein sequence ID" value="MBB2959630.1"/>
    <property type="molecule type" value="Genomic_DNA"/>
</dbReference>
<dbReference type="RefSeq" id="WP_183627022.1">
    <property type="nucleotide sequence ID" value="NZ_JACHWJ010000012.1"/>
</dbReference>
<evidence type="ECO:0000313" key="1">
    <source>
        <dbReference type="EMBL" id="MBB2959630.1"/>
    </source>
</evidence>